<organism evidence="2 3">
    <name type="scientific">Pseudomonas fluorescens</name>
    <dbReference type="NCBI Taxonomy" id="294"/>
    <lineage>
        <taxon>Bacteria</taxon>
        <taxon>Pseudomonadati</taxon>
        <taxon>Pseudomonadota</taxon>
        <taxon>Gammaproteobacteria</taxon>
        <taxon>Pseudomonadales</taxon>
        <taxon>Pseudomonadaceae</taxon>
        <taxon>Pseudomonas</taxon>
    </lineage>
</organism>
<gene>
    <name evidence="2" type="ORF">PS685_05346</name>
</gene>
<feature type="compositionally biased region" description="Polar residues" evidence="1">
    <location>
        <begin position="49"/>
        <end position="62"/>
    </location>
</feature>
<sequence>MQKKIDQGDLIIDMDPRHPLSTVADRPAQPQFERHQQPRQKAALGRQYQPGTNQDHANSQGFGTLRGLLPGDAQLTGEIIDDRRRLLGQFPFATVAIPADGGARDQYLRFLLAAFEPGQHRFGQCDPAAPEQRLALGGPWPVGNRRPRQIDNGIDGFLPKVFEQCDTTHLCPANFCDFFRRAAQDRQTMPLTQPVSAELTSYQTSTAGQQYVHDYFLAWRLTLITSLFL</sequence>
<accession>A0A5E7AMG8</accession>
<feature type="region of interest" description="Disordered" evidence="1">
    <location>
        <begin position="1"/>
        <end position="65"/>
    </location>
</feature>
<reference evidence="2 3" key="1">
    <citation type="submission" date="2019-09" db="EMBL/GenBank/DDBJ databases">
        <authorList>
            <person name="Chandra G."/>
            <person name="Truman W A."/>
        </authorList>
    </citation>
    <scope>NUCLEOTIDE SEQUENCE [LARGE SCALE GENOMIC DNA]</scope>
    <source>
        <strain evidence="2">PS685</strain>
    </source>
</reference>
<protein>
    <submittedName>
        <fullName evidence="2">Uncharacterized protein</fullName>
    </submittedName>
</protein>
<dbReference type="EMBL" id="CABVHO010000428">
    <property type="protein sequence ID" value="VVN76931.1"/>
    <property type="molecule type" value="Genomic_DNA"/>
</dbReference>
<dbReference type="Proteomes" id="UP000326437">
    <property type="component" value="Unassembled WGS sequence"/>
</dbReference>
<dbReference type="AlphaFoldDB" id="A0A5E7AMG8"/>
<proteinExistence type="predicted"/>
<evidence type="ECO:0000256" key="1">
    <source>
        <dbReference type="SAM" id="MobiDB-lite"/>
    </source>
</evidence>
<name>A0A5E7AMG8_PSEFL</name>
<evidence type="ECO:0000313" key="2">
    <source>
        <dbReference type="EMBL" id="VVN76931.1"/>
    </source>
</evidence>
<evidence type="ECO:0000313" key="3">
    <source>
        <dbReference type="Proteomes" id="UP000326437"/>
    </source>
</evidence>